<accession>A0A831ZMU7</accession>
<proteinExistence type="predicted"/>
<sequence>MTTPRHCPGFEQFKDLRSFVCKCEGCGAEKEIFSDEFDKKHTCPQCGQPIDFTKCTVYAGGQDETPR</sequence>
<reference evidence="1" key="1">
    <citation type="journal article" date="2020" name="mSystems">
        <title>Genome- and Community-Level Interaction Insights into Carbon Utilization and Element Cycling Functions of Hydrothermarchaeota in Hydrothermal Sediment.</title>
        <authorList>
            <person name="Zhou Z."/>
            <person name="Liu Y."/>
            <person name="Xu W."/>
            <person name="Pan J."/>
            <person name="Luo Z.H."/>
            <person name="Li M."/>
        </authorList>
    </citation>
    <scope>NUCLEOTIDE SEQUENCE [LARGE SCALE GENOMIC DNA]</scope>
    <source>
        <strain evidence="1">SpSt-456</strain>
    </source>
</reference>
<protein>
    <submittedName>
        <fullName evidence="1">Uncharacterized protein</fullName>
    </submittedName>
</protein>
<name>A0A831ZMU7_9BACT</name>
<gene>
    <name evidence="1" type="ORF">ENS06_13900</name>
</gene>
<organism evidence="1">
    <name type="scientific">Desulfacinum infernum</name>
    <dbReference type="NCBI Taxonomy" id="35837"/>
    <lineage>
        <taxon>Bacteria</taxon>
        <taxon>Pseudomonadati</taxon>
        <taxon>Thermodesulfobacteriota</taxon>
        <taxon>Syntrophobacteria</taxon>
        <taxon>Syntrophobacterales</taxon>
        <taxon>Syntrophobacteraceae</taxon>
        <taxon>Desulfacinum</taxon>
    </lineage>
</organism>
<evidence type="ECO:0000313" key="1">
    <source>
        <dbReference type="EMBL" id="HFK98401.1"/>
    </source>
</evidence>
<comment type="caution">
    <text evidence="1">The sequence shown here is derived from an EMBL/GenBank/DDBJ whole genome shotgun (WGS) entry which is preliminary data.</text>
</comment>
<dbReference type="AlphaFoldDB" id="A0A831ZMU7"/>
<dbReference type="EMBL" id="DSTK01000039">
    <property type="protein sequence ID" value="HFK98401.1"/>
    <property type="molecule type" value="Genomic_DNA"/>
</dbReference>